<dbReference type="EMBL" id="JAUIQD010000003">
    <property type="protein sequence ID" value="KAK3358123.1"/>
    <property type="molecule type" value="Genomic_DNA"/>
</dbReference>
<proteinExistence type="predicted"/>
<keyword evidence="2" id="KW-1185">Reference proteome</keyword>
<sequence>MMKPSFMSLYVQLSRVERWEGLYLFWKPGRADFIKLKNVLGRDMWEVILRLERVGEETWWCFEQDYRCESWFQDWDAMPESTGEGDSEDEEEALL</sequence>
<gene>
    <name evidence="1" type="ORF">B0T25DRAFT_540990</name>
</gene>
<comment type="caution">
    <text evidence="1">The sequence shown here is derived from an EMBL/GenBank/DDBJ whole genome shotgun (WGS) entry which is preliminary data.</text>
</comment>
<name>A0AAJ0MH30_9PEZI</name>
<reference evidence="1" key="1">
    <citation type="journal article" date="2023" name="Mol. Phylogenet. Evol.">
        <title>Genome-scale phylogeny and comparative genomics of the fungal order Sordariales.</title>
        <authorList>
            <person name="Hensen N."/>
            <person name="Bonometti L."/>
            <person name="Westerberg I."/>
            <person name="Brannstrom I.O."/>
            <person name="Guillou S."/>
            <person name="Cros-Aarteil S."/>
            <person name="Calhoun S."/>
            <person name="Haridas S."/>
            <person name="Kuo A."/>
            <person name="Mondo S."/>
            <person name="Pangilinan J."/>
            <person name="Riley R."/>
            <person name="LaButti K."/>
            <person name="Andreopoulos B."/>
            <person name="Lipzen A."/>
            <person name="Chen C."/>
            <person name="Yan M."/>
            <person name="Daum C."/>
            <person name="Ng V."/>
            <person name="Clum A."/>
            <person name="Steindorff A."/>
            <person name="Ohm R.A."/>
            <person name="Martin F."/>
            <person name="Silar P."/>
            <person name="Natvig D.O."/>
            <person name="Lalanne C."/>
            <person name="Gautier V."/>
            <person name="Ament-Velasquez S.L."/>
            <person name="Kruys A."/>
            <person name="Hutchinson M.I."/>
            <person name="Powell A.J."/>
            <person name="Barry K."/>
            <person name="Miller A.N."/>
            <person name="Grigoriev I.V."/>
            <person name="Debuchy R."/>
            <person name="Gladieux P."/>
            <person name="Hiltunen Thoren M."/>
            <person name="Johannesson H."/>
        </authorList>
    </citation>
    <scope>NUCLEOTIDE SEQUENCE</scope>
    <source>
        <strain evidence="1">CBS 955.72</strain>
    </source>
</reference>
<dbReference type="AlphaFoldDB" id="A0AAJ0MH30"/>
<reference evidence="1" key="2">
    <citation type="submission" date="2023-06" db="EMBL/GenBank/DDBJ databases">
        <authorList>
            <consortium name="Lawrence Berkeley National Laboratory"/>
            <person name="Haridas S."/>
            <person name="Hensen N."/>
            <person name="Bonometti L."/>
            <person name="Westerberg I."/>
            <person name="Brannstrom I.O."/>
            <person name="Guillou S."/>
            <person name="Cros-Aarteil S."/>
            <person name="Calhoun S."/>
            <person name="Kuo A."/>
            <person name="Mondo S."/>
            <person name="Pangilinan J."/>
            <person name="Riley R."/>
            <person name="Labutti K."/>
            <person name="Andreopoulos B."/>
            <person name="Lipzen A."/>
            <person name="Chen C."/>
            <person name="Yanf M."/>
            <person name="Daum C."/>
            <person name="Ng V."/>
            <person name="Clum A."/>
            <person name="Steindorff A."/>
            <person name="Ohm R."/>
            <person name="Martin F."/>
            <person name="Silar P."/>
            <person name="Natvig D."/>
            <person name="Lalanne C."/>
            <person name="Gautier V."/>
            <person name="Ament-Velasquez S.L."/>
            <person name="Kruys A."/>
            <person name="Hutchinson M.I."/>
            <person name="Powell A.J."/>
            <person name="Barry K."/>
            <person name="Miller A.N."/>
            <person name="Grigoriev I.V."/>
            <person name="Debuchy R."/>
            <person name="Gladieux P."/>
            <person name="Thoren M.H."/>
            <person name="Johannesson H."/>
        </authorList>
    </citation>
    <scope>NUCLEOTIDE SEQUENCE</scope>
    <source>
        <strain evidence="1">CBS 955.72</strain>
    </source>
</reference>
<dbReference type="Proteomes" id="UP001275084">
    <property type="component" value="Unassembled WGS sequence"/>
</dbReference>
<evidence type="ECO:0000313" key="2">
    <source>
        <dbReference type="Proteomes" id="UP001275084"/>
    </source>
</evidence>
<accession>A0AAJ0MH30</accession>
<organism evidence="1 2">
    <name type="scientific">Lasiosphaeria hispida</name>
    <dbReference type="NCBI Taxonomy" id="260671"/>
    <lineage>
        <taxon>Eukaryota</taxon>
        <taxon>Fungi</taxon>
        <taxon>Dikarya</taxon>
        <taxon>Ascomycota</taxon>
        <taxon>Pezizomycotina</taxon>
        <taxon>Sordariomycetes</taxon>
        <taxon>Sordariomycetidae</taxon>
        <taxon>Sordariales</taxon>
        <taxon>Lasiosphaeriaceae</taxon>
        <taxon>Lasiosphaeria</taxon>
    </lineage>
</organism>
<protein>
    <submittedName>
        <fullName evidence="1">Uncharacterized protein</fullName>
    </submittedName>
</protein>
<evidence type="ECO:0000313" key="1">
    <source>
        <dbReference type="EMBL" id="KAK3358123.1"/>
    </source>
</evidence>